<evidence type="ECO:0000259" key="9">
    <source>
        <dbReference type="Pfam" id="PF24817"/>
    </source>
</evidence>
<dbReference type="InterPro" id="IPR048591">
    <property type="entry name" value="WDHD1/CFT4_hel"/>
</dbReference>
<dbReference type="InterPro" id="IPR057646">
    <property type="entry name" value="WD40_WDHD1_1st"/>
</dbReference>
<reference evidence="10 11" key="1">
    <citation type="submission" date="2024-07" db="EMBL/GenBank/DDBJ databases">
        <title>Chromosome-level genome assembly of the water stick insect Ranatra chinensis (Heteroptera: Nepidae).</title>
        <authorList>
            <person name="Liu X."/>
        </authorList>
    </citation>
    <scope>NUCLEOTIDE SEQUENCE [LARGE SCALE GENOMIC DNA]</scope>
    <source>
        <strain evidence="10">Cailab_2021Rc</strain>
        <tissue evidence="10">Muscle</tissue>
    </source>
</reference>
<organism evidence="10 11">
    <name type="scientific">Ranatra chinensis</name>
    <dbReference type="NCBI Taxonomy" id="642074"/>
    <lineage>
        <taxon>Eukaryota</taxon>
        <taxon>Metazoa</taxon>
        <taxon>Ecdysozoa</taxon>
        <taxon>Arthropoda</taxon>
        <taxon>Hexapoda</taxon>
        <taxon>Insecta</taxon>
        <taxon>Pterygota</taxon>
        <taxon>Neoptera</taxon>
        <taxon>Paraneoptera</taxon>
        <taxon>Hemiptera</taxon>
        <taxon>Heteroptera</taxon>
        <taxon>Panheteroptera</taxon>
        <taxon>Nepomorpha</taxon>
        <taxon>Nepidae</taxon>
        <taxon>Ranatrinae</taxon>
        <taxon>Ranatra</taxon>
    </lineage>
</organism>
<comment type="caution">
    <text evidence="10">The sequence shown here is derived from an EMBL/GenBank/DDBJ whole genome shotgun (WGS) entry which is preliminary data.</text>
</comment>
<keyword evidence="4" id="KW-0539">Nucleus</keyword>
<keyword evidence="3" id="KW-0677">Repeat</keyword>
<evidence type="ECO:0000259" key="8">
    <source>
        <dbReference type="Pfam" id="PF20946"/>
    </source>
</evidence>
<dbReference type="InterPro" id="IPR015943">
    <property type="entry name" value="WD40/YVTN_repeat-like_dom_sf"/>
</dbReference>
<dbReference type="PANTHER" id="PTHR19932:SF10">
    <property type="entry name" value="WD REPEAT AND HMG-BOX DNA-BINDING PROTEIN 1"/>
    <property type="match status" value="1"/>
</dbReference>
<evidence type="ECO:0000259" key="7">
    <source>
        <dbReference type="Pfam" id="PF12341"/>
    </source>
</evidence>
<dbReference type="Pfam" id="PF20946">
    <property type="entry name" value="Ctf4_C"/>
    <property type="match status" value="1"/>
</dbReference>
<dbReference type="PROSITE" id="PS50082">
    <property type="entry name" value="WD_REPEATS_2"/>
    <property type="match status" value="2"/>
</dbReference>
<feature type="region of interest" description="Disordered" evidence="6">
    <location>
        <begin position="331"/>
        <end position="357"/>
    </location>
</feature>
<evidence type="ECO:0000256" key="6">
    <source>
        <dbReference type="SAM" id="MobiDB-lite"/>
    </source>
</evidence>
<gene>
    <name evidence="10" type="ORF">AAG570_004259</name>
</gene>
<dbReference type="InterPro" id="IPR001680">
    <property type="entry name" value="WD40_rpt"/>
</dbReference>
<feature type="region of interest" description="Disordered" evidence="6">
    <location>
        <begin position="290"/>
        <end position="316"/>
    </location>
</feature>
<dbReference type="AlphaFoldDB" id="A0ABD0Y3C6"/>
<dbReference type="SUPFAM" id="SSF50978">
    <property type="entry name" value="WD40 repeat-like"/>
    <property type="match status" value="1"/>
</dbReference>
<evidence type="ECO:0000256" key="4">
    <source>
        <dbReference type="ARBA" id="ARBA00023242"/>
    </source>
</evidence>
<feature type="domain" description="WDHD1/CFT4 helical bundle" evidence="8">
    <location>
        <begin position="665"/>
        <end position="760"/>
    </location>
</feature>
<evidence type="ECO:0008006" key="12">
    <source>
        <dbReference type="Google" id="ProtNLM"/>
    </source>
</evidence>
<protein>
    <recommendedName>
        <fullName evidence="12">WD repeat and HMG-box DNA-binding protein 1</fullName>
    </recommendedName>
</protein>
<feature type="domain" description="WDHD1 first WD40" evidence="9">
    <location>
        <begin position="4"/>
        <end position="278"/>
    </location>
</feature>
<dbReference type="InterPro" id="IPR036322">
    <property type="entry name" value="WD40_repeat_dom_sf"/>
</dbReference>
<name>A0ABD0Y3C6_9HEMI</name>
<dbReference type="Gene3D" id="2.130.10.10">
    <property type="entry name" value="YVTN repeat-like/Quinoprotein amine dehydrogenase"/>
    <property type="match status" value="2"/>
</dbReference>
<proteinExistence type="predicted"/>
<evidence type="ECO:0000256" key="5">
    <source>
        <dbReference type="PROSITE-ProRule" id="PRU00221"/>
    </source>
</evidence>
<evidence type="ECO:0000313" key="10">
    <source>
        <dbReference type="EMBL" id="KAL1117946.1"/>
    </source>
</evidence>
<evidence type="ECO:0000313" key="11">
    <source>
        <dbReference type="Proteomes" id="UP001558652"/>
    </source>
</evidence>
<feature type="repeat" description="WD" evidence="5">
    <location>
        <begin position="207"/>
        <end position="248"/>
    </location>
</feature>
<feature type="compositionally biased region" description="Acidic residues" evidence="6">
    <location>
        <begin position="337"/>
        <end position="347"/>
    </location>
</feature>
<evidence type="ECO:0000256" key="3">
    <source>
        <dbReference type="ARBA" id="ARBA00022737"/>
    </source>
</evidence>
<dbReference type="PANTHER" id="PTHR19932">
    <property type="entry name" value="WD REPEAT AND HMG-BOX DNA BINDING PROTEIN"/>
    <property type="match status" value="1"/>
</dbReference>
<dbReference type="InterPro" id="IPR022100">
    <property type="entry name" value="WDHD1/CFT4_beta-prop_2nd"/>
</dbReference>
<evidence type="ECO:0000256" key="2">
    <source>
        <dbReference type="ARBA" id="ARBA00022574"/>
    </source>
</evidence>
<dbReference type="SMART" id="SM00320">
    <property type="entry name" value="WD40"/>
    <property type="match status" value="3"/>
</dbReference>
<accession>A0ABD0Y3C6</accession>
<feature type="repeat" description="WD" evidence="5">
    <location>
        <begin position="110"/>
        <end position="151"/>
    </location>
</feature>
<dbReference type="EMBL" id="JBFDAA010000015">
    <property type="protein sequence ID" value="KAL1117946.1"/>
    <property type="molecule type" value="Genomic_DNA"/>
</dbReference>
<keyword evidence="2 5" id="KW-0853">WD repeat</keyword>
<dbReference type="GO" id="GO:0005634">
    <property type="term" value="C:nucleus"/>
    <property type="evidence" value="ECO:0007669"/>
    <property type="project" value="UniProtKB-SubCell"/>
</dbReference>
<dbReference type="Pfam" id="PF24817">
    <property type="entry name" value="WD40_WDHD1_1st"/>
    <property type="match status" value="1"/>
</dbReference>
<comment type="subcellular location">
    <subcellularLocation>
        <location evidence="1">Nucleus</location>
    </subcellularLocation>
</comment>
<feature type="domain" description="WDHD1/CFT4 second beta-propeller" evidence="7">
    <location>
        <begin position="370"/>
        <end position="656"/>
    </location>
</feature>
<dbReference type="Pfam" id="PF12341">
    <property type="entry name" value="Mcl1_mid"/>
    <property type="match status" value="1"/>
</dbReference>
<feature type="compositionally biased region" description="Basic and acidic residues" evidence="6">
    <location>
        <begin position="348"/>
        <end position="357"/>
    </location>
</feature>
<dbReference type="Proteomes" id="UP001558652">
    <property type="component" value="Unassembled WGS sequence"/>
</dbReference>
<dbReference type="PROSITE" id="PS50294">
    <property type="entry name" value="WD_REPEATS_REGION"/>
    <property type="match status" value="1"/>
</dbReference>
<keyword evidence="11" id="KW-1185">Reference proteome</keyword>
<sequence>MYSRYVITCGSEGDLRIWKGGADDVDQRDVCVGETATAVAQRGKNVYVGADGHCVQAYTWPAMETDGVMTRFTAPVTQIEVSPDGSLLAAASSDMEIHVVNMENMECKRLIGHKAPVLSIALDPKLEFLVSSSCDTTVQVWSLMTCTVVKKWDGVVAKSNSFELSESLCRPSFSPRAGTMIAVPTTTAGEVVIYERQSWNRLKTLTAPNETAVMSVVKFSPCGRLLCGGSTRGRVYIWDVTIERVVQSSEDKNSHAITALDWNLDSTTIALCNVAGQLANLIVQDSLSRSNSEAGSDLDGGETLGVPEFEDDDDDSENVISLEKIKASTLHQNGAGDFDEGSSDDGDEKSSVDEAYSRPHHTPLSELQQAFQPSSTPAHLLQRFMVWNSVGIVKQFNTEDSNEIEVEFHDTGVHHSFRINNLVGHSMAALSTSVLAMASPKSSDSPDRLVCILLKAWDGQKEWDCRLEEWDAAVGVAAGANWVALATSSSVVRIYSADGTQRDVVSVPGPLVTLAASDDRLAIVFHTGQGSNGDQFMSYCLFRIHEGTRLASCLVEGALPMGTLSGGGCTLRWLGFTDENSLAALDFDGVLRVLYGRLWRPVVSLDQQCKSRFDHYFVVGVSETDQNVRCILCKGAYYPPVVPKPIVTEIKWQMPLCEMSSEKGRLEEEMLRNLITLPRVEAMAAENEDKEPSKMAIEKTISITVMKLFALACRSGLDGRAVALCEGMHSVDVVRLAAKYAAKLGRQQLANKITSIAEAIVHRSSRFHNFKSSIGLKDLFLGGE</sequence>
<evidence type="ECO:0000256" key="1">
    <source>
        <dbReference type="ARBA" id="ARBA00004123"/>
    </source>
</evidence>